<evidence type="ECO:0000259" key="12">
    <source>
        <dbReference type="Pfam" id="PF07715"/>
    </source>
</evidence>
<keyword evidence="14" id="KW-1185">Reference proteome</keyword>
<keyword evidence="13" id="KW-0675">Receptor</keyword>
<dbReference type="Gene3D" id="2.40.170.20">
    <property type="entry name" value="TonB-dependent receptor, beta-barrel domain"/>
    <property type="match status" value="1"/>
</dbReference>
<keyword evidence="10" id="KW-0732">Signal</keyword>
<evidence type="ECO:0000313" key="13">
    <source>
        <dbReference type="EMBL" id="MCK7593541.1"/>
    </source>
</evidence>
<dbReference type="Pfam" id="PF07715">
    <property type="entry name" value="Plug"/>
    <property type="match status" value="1"/>
</dbReference>
<keyword evidence="2 8" id="KW-0813">Transport</keyword>
<keyword evidence="6 8" id="KW-0472">Membrane</keyword>
<dbReference type="EMBL" id="JALNMH010000005">
    <property type="protein sequence ID" value="MCK7593541.1"/>
    <property type="molecule type" value="Genomic_DNA"/>
</dbReference>
<evidence type="ECO:0000256" key="2">
    <source>
        <dbReference type="ARBA" id="ARBA00022448"/>
    </source>
</evidence>
<dbReference type="PANTHER" id="PTHR47234">
    <property type="match status" value="1"/>
</dbReference>
<dbReference type="SUPFAM" id="SSF56935">
    <property type="entry name" value="Porins"/>
    <property type="match status" value="1"/>
</dbReference>
<dbReference type="PANTHER" id="PTHR47234:SF2">
    <property type="entry name" value="TONB-DEPENDENT RECEPTOR"/>
    <property type="match status" value="1"/>
</dbReference>
<reference evidence="13" key="1">
    <citation type="submission" date="2022-04" db="EMBL/GenBank/DDBJ databases">
        <title>Lysobacter sp. CAU 1642 isolated from sea sand.</title>
        <authorList>
            <person name="Kim W."/>
        </authorList>
    </citation>
    <scope>NUCLEOTIDE SEQUENCE</scope>
    <source>
        <strain evidence="13">CAU 1642</strain>
    </source>
</reference>
<organism evidence="13 14">
    <name type="scientific">Pseudomarimonas salicorniae</name>
    <dbReference type="NCBI Taxonomy" id="2933270"/>
    <lineage>
        <taxon>Bacteria</taxon>
        <taxon>Pseudomonadati</taxon>
        <taxon>Pseudomonadota</taxon>
        <taxon>Gammaproteobacteria</taxon>
        <taxon>Lysobacterales</taxon>
        <taxon>Lysobacteraceae</taxon>
        <taxon>Pseudomarimonas</taxon>
    </lineage>
</organism>
<dbReference type="PROSITE" id="PS52016">
    <property type="entry name" value="TONB_DEPENDENT_REC_3"/>
    <property type="match status" value="1"/>
</dbReference>
<dbReference type="InterPro" id="IPR036942">
    <property type="entry name" value="Beta-barrel_TonB_sf"/>
</dbReference>
<evidence type="ECO:0000256" key="1">
    <source>
        <dbReference type="ARBA" id="ARBA00004571"/>
    </source>
</evidence>
<evidence type="ECO:0000256" key="8">
    <source>
        <dbReference type="PROSITE-ProRule" id="PRU01360"/>
    </source>
</evidence>
<name>A0ABT0GG77_9GAMM</name>
<dbReference type="CDD" id="cd01347">
    <property type="entry name" value="ligand_gated_channel"/>
    <property type="match status" value="1"/>
</dbReference>
<evidence type="ECO:0000256" key="10">
    <source>
        <dbReference type="SAM" id="SignalP"/>
    </source>
</evidence>
<evidence type="ECO:0000256" key="9">
    <source>
        <dbReference type="RuleBase" id="RU003357"/>
    </source>
</evidence>
<keyword evidence="5 9" id="KW-0798">TonB box</keyword>
<feature type="signal peptide" evidence="10">
    <location>
        <begin position="1"/>
        <end position="30"/>
    </location>
</feature>
<feature type="domain" description="TonB-dependent receptor plug" evidence="12">
    <location>
        <begin position="59"/>
        <end position="167"/>
    </location>
</feature>
<evidence type="ECO:0000313" key="14">
    <source>
        <dbReference type="Proteomes" id="UP001431449"/>
    </source>
</evidence>
<sequence>MKCNPLREAIRLALLPVTLGTLALAAPVVAQDSDDDAATLDRIEVTGSRIKRADIEGALPVTVISREDIDLSGELNVADLLRNTTFNSFGSFRPRSGSAGQATASLNLRGIGSGRTLILIDGRRAPVSAMGGTNQDLNAIPLAAIERVEVLSDGASAIYGSDAIGGVVNIITRKDFNGVEMQLGASNPSRSGGETEDGSVIFGASGDRGALIAGVSYANRGIVFQRERPWSNDGASTFSNNFQNPNGTFFSAPSGPTQGTSVVPGGCSAPAFSVVGNRCLYNFALVAADEAELRNSALFARGTYQINDDWATYMNASVSRVESFGRYAPSLATAAVPASSPNNPFGTDLRLRHRFAALGTRDDTVDANAYDFMVGFQGAIGPAFVEFGARINEFRSYNLGRNYVVIPIANQFIADGTYNIFNPFGNSAATLNAMKATISRDSFSRNEEVFALANFDLFDMAGGMASLAVGAEARKESYFDTYDSLSEAGVIGGSAGSSSGGSRDVTSAYFEALFPVLDKVEVSLAARYDKYSDYGNDTSPKIGLRWQPLETLTLRASYGEGFAAPSIPILTQQPSFAADFVTDPATCVVFGLTPNCTNPVTGATTTPQTTAWVIANPNLSSETSTQYSLGFAWDATDWLNLSLDYYNIEVDNQITPVTTNTIIACLGGSAIACPPGLSMLPTTAASGLPFEQAVPNPQLGLGLARDPGTGGILYVQRGFTNLGKLETNGLDLNVRTNFDFADWGALASQVQVGWVNKLRVNGGRNLVGDERTPQYRVSVQNVYTYGDFTLGWNISHIADTDSRNALGNPPRADLPLDLPSWTTHDLQLTWAAPWNGKITVGVQNIADKDPVLDPLDPTGRGYDMNLYDGYGRVPYVRYTQSF</sequence>
<dbReference type="Proteomes" id="UP001431449">
    <property type="component" value="Unassembled WGS sequence"/>
</dbReference>
<dbReference type="InterPro" id="IPR000531">
    <property type="entry name" value="Beta-barrel_TonB"/>
</dbReference>
<dbReference type="InterPro" id="IPR039426">
    <property type="entry name" value="TonB-dep_rcpt-like"/>
</dbReference>
<dbReference type="Gene3D" id="2.170.130.10">
    <property type="entry name" value="TonB-dependent receptor, plug domain"/>
    <property type="match status" value="1"/>
</dbReference>
<keyword evidence="7 8" id="KW-0998">Cell outer membrane</keyword>
<dbReference type="InterPro" id="IPR012910">
    <property type="entry name" value="Plug_dom"/>
</dbReference>
<dbReference type="InterPro" id="IPR037066">
    <property type="entry name" value="Plug_dom_sf"/>
</dbReference>
<evidence type="ECO:0000259" key="11">
    <source>
        <dbReference type="Pfam" id="PF00593"/>
    </source>
</evidence>
<proteinExistence type="inferred from homology"/>
<comment type="caution">
    <text evidence="13">The sequence shown here is derived from an EMBL/GenBank/DDBJ whole genome shotgun (WGS) entry which is preliminary data.</text>
</comment>
<evidence type="ECO:0000256" key="3">
    <source>
        <dbReference type="ARBA" id="ARBA00022452"/>
    </source>
</evidence>
<comment type="similarity">
    <text evidence="8 9">Belongs to the TonB-dependent receptor family.</text>
</comment>
<comment type="subcellular location">
    <subcellularLocation>
        <location evidence="1 8">Cell outer membrane</location>
        <topology evidence="1 8">Multi-pass membrane protein</topology>
    </subcellularLocation>
</comment>
<feature type="chain" id="PRO_5047410510" evidence="10">
    <location>
        <begin position="31"/>
        <end position="882"/>
    </location>
</feature>
<dbReference type="RefSeq" id="WP_248207237.1">
    <property type="nucleotide sequence ID" value="NZ_JALNMH010000005.1"/>
</dbReference>
<gene>
    <name evidence="13" type="ORF">M0G41_07660</name>
</gene>
<evidence type="ECO:0000256" key="5">
    <source>
        <dbReference type="ARBA" id="ARBA00023077"/>
    </source>
</evidence>
<evidence type="ECO:0000256" key="6">
    <source>
        <dbReference type="ARBA" id="ARBA00023136"/>
    </source>
</evidence>
<evidence type="ECO:0000256" key="4">
    <source>
        <dbReference type="ARBA" id="ARBA00022692"/>
    </source>
</evidence>
<keyword evidence="4 8" id="KW-0812">Transmembrane</keyword>
<dbReference type="Pfam" id="PF00593">
    <property type="entry name" value="TonB_dep_Rec_b-barrel"/>
    <property type="match status" value="1"/>
</dbReference>
<protein>
    <submittedName>
        <fullName evidence="13">TonB-dependent receptor</fullName>
    </submittedName>
</protein>
<evidence type="ECO:0000256" key="7">
    <source>
        <dbReference type="ARBA" id="ARBA00023237"/>
    </source>
</evidence>
<feature type="domain" description="TonB-dependent receptor-like beta-barrel" evidence="11">
    <location>
        <begin position="392"/>
        <end position="845"/>
    </location>
</feature>
<accession>A0ABT0GG77</accession>
<keyword evidence="3 8" id="KW-1134">Transmembrane beta strand</keyword>